<dbReference type="PANTHER" id="PTHR38600">
    <property type="entry name" value="TRANSCRIPTIONAL REGULATORY PROTEIN"/>
    <property type="match status" value="1"/>
</dbReference>
<proteinExistence type="predicted"/>
<reference evidence="2 3" key="1">
    <citation type="submission" date="2017-04" db="EMBL/GenBank/DDBJ databases">
        <title>Novel microbial lineages endemic to geothermal iron-oxide mats fill important gaps in the evolutionary history of Archaea.</title>
        <authorList>
            <person name="Jay Z.J."/>
            <person name="Beam J.P."/>
            <person name="Dlakic M."/>
            <person name="Rusch D.B."/>
            <person name="Kozubal M.A."/>
            <person name="Inskeep W.P."/>
        </authorList>
    </citation>
    <scope>NUCLEOTIDE SEQUENCE [LARGE SCALE GENOMIC DNA]</scope>
    <source>
        <strain evidence="2">OSP_D</strain>
    </source>
</reference>
<sequence length="203" mass="23195">MSTNLLSPTKARILRALLKGKKSANELSKILEINTNAVRKHLESLSQKGLVKHTFQVKGVGRPRKFYSITLEGRELFGTQYLTLLRIFLDFLQNKRDFEELMNYVSESVLNSVDQAQNLQRGSAHTLVQVFNKLGFESEIMENAEGRFIVSRNCPVFRVATTHQRAICEHLHTTMVKKWLGDKAELKKCMVNGDEYCAHLIKA</sequence>
<feature type="domain" description="HTH arsR-type" evidence="1">
    <location>
        <begin position="4"/>
        <end position="83"/>
    </location>
</feature>
<organism evidence="2 3">
    <name type="scientific">Candidatus Marsarchaeota G1 archaeon OSP_D</name>
    <dbReference type="NCBI Taxonomy" id="1978155"/>
    <lineage>
        <taxon>Archaea</taxon>
        <taxon>Candidatus Marsarchaeota</taxon>
        <taxon>Candidatus Marsarchaeota group 1</taxon>
    </lineage>
</organism>
<dbReference type="Proteomes" id="UP000240880">
    <property type="component" value="Unassembled WGS sequence"/>
</dbReference>
<dbReference type="GO" id="GO:0003700">
    <property type="term" value="F:DNA-binding transcription factor activity"/>
    <property type="evidence" value="ECO:0007669"/>
    <property type="project" value="InterPro"/>
</dbReference>
<comment type="caution">
    <text evidence="2">The sequence shown here is derived from an EMBL/GenBank/DDBJ whole genome shotgun (WGS) entry which is preliminary data.</text>
</comment>
<dbReference type="SUPFAM" id="SSF46785">
    <property type="entry name" value="Winged helix' DNA-binding domain"/>
    <property type="match status" value="1"/>
</dbReference>
<dbReference type="AlphaFoldDB" id="A0A2R6A7V2"/>
<dbReference type="PANTHER" id="PTHR38600:SF2">
    <property type="entry name" value="SLL0088 PROTEIN"/>
    <property type="match status" value="1"/>
</dbReference>
<dbReference type="CDD" id="cd00090">
    <property type="entry name" value="HTH_ARSR"/>
    <property type="match status" value="1"/>
</dbReference>
<evidence type="ECO:0000313" key="2">
    <source>
        <dbReference type="EMBL" id="PSN82476.1"/>
    </source>
</evidence>
<name>A0A2R6A7V2_9ARCH</name>
<gene>
    <name evidence="2" type="ORF">B9Q01_07930</name>
</gene>
<dbReference type="InterPro" id="IPR036390">
    <property type="entry name" value="WH_DNA-bd_sf"/>
</dbReference>
<dbReference type="InterPro" id="IPR001845">
    <property type="entry name" value="HTH_ArsR_DNA-bd_dom"/>
</dbReference>
<dbReference type="SMART" id="SM00418">
    <property type="entry name" value="HTH_ARSR"/>
    <property type="match status" value="1"/>
</dbReference>
<dbReference type="InterPro" id="IPR036388">
    <property type="entry name" value="WH-like_DNA-bd_sf"/>
</dbReference>
<evidence type="ECO:0000313" key="3">
    <source>
        <dbReference type="Proteomes" id="UP000240880"/>
    </source>
</evidence>
<evidence type="ECO:0000259" key="1">
    <source>
        <dbReference type="SMART" id="SM00418"/>
    </source>
</evidence>
<dbReference type="Pfam" id="PF01022">
    <property type="entry name" value="HTH_5"/>
    <property type="match status" value="1"/>
</dbReference>
<dbReference type="Gene3D" id="1.10.10.10">
    <property type="entry name" value="Winged helix-like DNA-binding domain superfamily/Winged helix DNA-binding domain"/>
    <property type="match status" value="1"/>
</dbReference>
<accession>A0A2R6A7V2</accession>
<protein>
    <recommendedName>
        <fullName evidence="1">HTH arsR-type domain-containing protein</fullName>
    </recommendedName>
</protein>
<dbReference type="EMBL" id="NEXC01000071">
    <property type="protein sequence ID" value="PSN82476.1"/>
    <property type="molecule type" value="Genomic_DNA"/>
</dbReference>
<dbReference type="InterPro" id="IPR011991">
    <property type="entry name" value="ArsR-like_HTH"/>
</dbReference>